<dbReference type="InterPro" id="IPR031664">
    <property type="entry name" value="DUF5085"/>
</dbReference>
<dbReference type="Proteomes" id="UP000029382">
    <property type="component" value="Unassembled WGS sequence"/>
</dbReference>
<evidence type="ECO:0000313" key="4">
    <source>
        <dbReference type="Proteomes" id="UP000182793"/>
    </source>
</evidence>
<evidence type="ECO:0000313" key="1">
    <source>
        <dbReference type="EMBL" id="KFN88619.1"/>
    </source>
</evidence>
<evidence type="ECO:0000313" key="3">
    <source>
        <dbReference type="Proteomes" id="UP000029382"/>
    </source>
</evidence>
<organism evidence="1 3">
    <name type="scientific">Streptococcus equinus JB1</name>
    <dbReference type="NCBI Taxonomy" id="1294274"/>
    <lineage>
        <taxon>Bacteria</taxon>
        <taxon>Bacillati</taxon>
        <taxon>Bacillota</taxon>
        <taxon>Bacilli</taxon>
        <taxon>Lactobacillales</taxon>
        <taxon>Streptococcaceae</taxon>
        <taxon>Streptococcus</taxon>
    </lineage>
</organism>
<evidence type="ECO:0000313" key="2">
    <source>
        <dbReference type="EMBL" id="SFL28153.1"/>
    </source>
</evidence>
<reference evidence="1 3" key="1">
    <citation type="journal article" date="2014" name="Genome Announc.">
        <title>Draft Genome Sequences of Streptococcus bovis Strains ATCC 33317 and JB1.</title>
        <authorList>
            <person name="Benahmed F.H."/>
            <person name="Gopinath G.R."/>
            <person name="Harbottle H."/>
            <person name="Cotta M.A."/>
            <person name="Luo Y."/>
            <person name="Henderson C."/>
            <person name="Teri P."/>
            <person name="Soppet D."/>
            <person name="Rasmussen M."/>
            <person name="Whitehead T.R."/>
            <person name="Davidson M."/>
        </authorList>
    </citation>
    <scope>NUCLEOTIDE SEQUENCE [LARGE SCALE GENOMIC DNA]</scope>
    <source>
        <strain evidence="1 3">JB1</strain>
    </source>
</reference>
<comment type="caution">
    <text evidence="1">The sequence shown here is derived from an EMBL/GenBank/DDBJ whole genome shotgun (WGS) entry which is preliminary data.</text>
</comment>
<sequence length="153" mass="17195">MTEILEGRNQTLTLSNVWSVNYTVEVDKIGIAFKDALDSITAAGYTLKTDLFYSTPQVEGHDGMLDITVYLPVNEDYLGEEVELAEFNSYFSISTMYGVRISSTNPEDFDKALEKLQAMLIEDDAEEASPIFFMSSKINGTVYTDIRIGVRFE</sequence>
<keyword evidence="4" id="KW-1185">Reference proteome</keyword>
<dbReference type="EMBL" id="FOTG01000006">
    <property type="protein sequence ID" value="SFL28153.1"/>
    <property type="molecule type" value="Genomic_DNA"/>
</dbReference>
<proteinExistence type="predicted"/>
<gene>
    <name evidence="1" type="ORF">H702_01765</name>
    <name evidence="2" type="ORF">SAMN02910290_01177</name>
</gene>
<protein>
    <recommendedName>
        <fullName evidence="5">DUF5085 domain-containing protein</fullName>
    </recommendedName>
</protein>
<reference evidence="2 4" key="2">
    <citation type="submission" date="2016-10" db="EMBL/GenBank/DDBJ databases">
        <authorList>
            <person name="Varghese N."/>
            <person name="Submissions S."/>
        </authorList>
    </citation>
    <scope>NUCLEOTIDE SEQUENCE [LARGE SCALE GENOMIC DNA]</scope>
    <source>
        <strain evidence="2 4">JB1</strain>
    </source>
</reference>
<dbReference type="EMBL" id="AUZH01000011">
    <property type="protein sequence ID" value="KFN88619.1"/>
    <property type="molecule type" value="Genomic_DNA"/>
</dbReference>
<dbReference type="RefSeq" id="WP_039696124.1">
    <property type="nucleotide sequence ID" value="NZ_AUZH01000011.1"/>
</dbReference>
<dbReference type="Proteomes" id="UP000182793">
    <property type="component" value="Unassembled WGS sequence"/>
</dbReference>
<dbReference type="Pfam" id="PF16895">
    <property type="entry name" value="DUF5085"/>
    <property type="match status" value="1"/>
</dbReference>
<name>A0A091BV55_STREI</name>
<dbReference type="AlphaFoldDB" id="A0A091BV55"/>
<accession>A0A091BV55</accession>
<evidence type="ECO:0008006" key="5">
    <source>
        <dbReference type="Google" id="ProtNLM"/>
    </source>
</evidence>